<feature type="domain" description="Autophagy-related protein 16" evidence="3">
    <location>
        <begin position="50"/>
        <end position="243"/>
    </location>
</feature>
<dbReference type="AlphaFoldDB" id="A0AAD6H5R0"/>
<evidence type="ECO:0000256" key="2">
    <source>
        <dbReference type="SAM" id="MobiDB-lite"/>
    </source>
</evidence>
<evidence type="ECO:0000313" key="4">
    <source>
        <dbReference type="EMBL" id="KAJ5607365.1"/>
    </source>
</evidence>
<protein>
    <recommendedName>
        <fullName evidence="3">Autophagy-related protein 16 domain-containing protein</fullName>
    </recommendedName>
</protein>
<dbReference type="Proteomes" id="UP001213799">
    <property type="component" value="Unassembled WGS sequence"/>
</dbReference>
<reference evidence="4" key="1">
    <citation type="journal article" date="2023" name="IMA Fungus">
        <title>Comparative genomic study of the Penicillium genus elucidates a diverse pangenome and 15 lateral gene transfer events.</title>
        <authorList>
            <person name="Petersen C."/>
            <person name="Sorensen T."/>
            <person name="Nielsen M.R."/>
            <person name="Sondergaard T.E."/>
            <person name="Sorensen J.L."/>
            <person name="Fitzpatrick D.A."/>
            <person name="Frisvad J.C."/>
            <person name="Nielsen K.L."/>
        </authorList>
    </citation>
    <scope>NUCLEOTIDE SEQUENCE</scope>
    <source>
        <strain evidence="4">IBT 12815</strain>
    </source>
</reference>
<comment type="similarity">
    <text evidence="1">Belongs to the ATG16 family.</text>
</comment>
<organism evidence="4 5">
    <name type="scientific">Penicillium hordei</name>
    <dbReference type="NCBI Taxonomy" id="40994"/>
    <lineage>
        <taxon>Eukaryota</taxon>
        <taxon>Fungi</taxon>
        <taxon>Dikarya</taxon>
        <taxon>Ascomycota</taxon>
        <taxon>Pezizomycotina</taxon>
        <taxon>Eurotiomycetes</taxon>
        <taxon>Eurotiomycetidae</taxon>
        <taxon>Eurotiales</taxon>
        <taxon>Aspergillaceae</taxon>
        <taxon>Penicillium</taxon>
    </lineage>
</organism>
<dbReference type="Gene3D" id="1.20.5.170">
    <property type="match status" value="1"/>
</dbReference>
<evidence type="ECO:0000256" key="1">
    <source>
        <dbReference type="ARBA" id="ARBA00005331"/>
    </source>
</evidence>
<dbReference type="InterPro" id="IPR013923">
    <property type="entry name" value="Autophagy-rel_prot_16_dom"/>
</dbReference>
<sequence length="249" mass="27471">MHEAWGGGAGGGQLITISTASRARGGTNSTSSHSGTSLCLGRLMAHWREEYLAALTVRDQREKANATLYDAYAQLADRTSKLATAAKCASPATAQSEAQPTVPSPIVPPSRKQRSIGPDSTPTDLLNTTRADLSEAQRSRSELQDRLNRVNTEVETLRKKSSQEGRRINALESERAQLKLRLKDRDAELKGKAKLLEDFQDELATLNLQLNMAEERSTRLKNENQDLVDRWMARMGQEAEAMNDASKYS</sequence>
<accession>A0AAD6H5R0</accession>
<dbReference type="CDD" id="cd22887">
    <property type="entry name" value="Atg16_CCD"/>
    <property type="match status" value="1"/>
</dbReference>
<feature type="region of interest" description="Disordered" evidence="2">
    <location>
        <begin position="91"/>
        <end position="127"/>
    </location>
</feature>
<reference evidence="4" key="2">
    <citation type="submission" date="2023-01" db="EMBL/GenBank/DDBJ databases">
        <authorList>
            <person name="Petersen C."/>
        </authorList>
    </citation>
    <scope>NUCLEOTIDE SEQUENCE</scope>
    <source>
        <strain evidence="4">IBT 12815</strain>
    </source>
</reference>
<comment type="caution">
    <text evidence="4">The sequence shown here is derived from an EMBL/GenBank/DDBJ whole genome shotgun (WGS) entry which is preliminary data.</text>
</comment>
<feature type="compositionally biased region" description="Polar residues" evidence="2">
    <location>
        <begin position="118"/>
        <end position="127"/>
    </location>
</feature>
<dbReference type="GeneID" id="81585284"/>
<dbReference type="RefSeq" id="XP_056754790.1">
    <property type="nucleotide sequence ID" value="XM_056895042.1"/>
</dbReference>
<dbReference type="Pfam" id="PF08614">
    <property type="entry name" value="ATG16"/>
    <property type="match status" value="1"/>
</dbReference>
<proteinExistence type="inferred from homology"/>
<gene>
    <name evidence="4" type="ORF">N7537_003984</name>
</gene>
<name>A0AAD6H5R0_9EURO</name>
<keyword evidence="5" id="KW-1185">Reference proteome</keyword>
<dbReference type="EMBL" id="JAQJAE010000002">
    <property type="protein sequence ID" value="KAJ5607365.1"/>
    <property type="molecule type" value="Genomic_DNA"/>
</dbReference>
<evidence type="ECO:0000313" key="5">
    <source>
        <dbReference type="Proteomes" id="UP001213799"/>
    </source>
</evidence>
<evidence type="ECO:0000259" key="3">
    <source>
        <dbReference type="Pfam" id="PF08614"/>
    </source>
</evidence>